<dbReference type="InterPro" id="IPR002259">
    <property type="entry name" value="Eqnu_transpt"/>
</dbReference>
<keyword evidence="4 7" id="KW-0812">Transmembrane</keyword>
<protein>
    <submittedName>
        <fullName evidence="9">Nodulin-like domain-containing protein</fullName>
    </submittedName>
</protein>
<accession>A0A915PDB6</accession>
<feature type="transmembrane region" description="Helical" evidence="7">
    <location>
        <begin position="64"/>
        <end position="84"/>
    </location>
</feature>
<keyword evidence="6 7" id="KW-0472">Membrane</keyword>
<keyword evidence="3" id="KW-0813">Transport</keyword>
<dbReference type="GO" id="GO:0005886">
    <property type="term" value="C:plasma membrane"/>
    <property type="evidence" value="ECO:0007669"/>
    <property type="project" value="TreeGrafter"/>
</dbReference>
<feature type="transmembrane region" description="Helical" evidence="7">
    <location>
        <begin position="7"/>
        <end position="26"/>
    </location>
</feature>
<dbReference type="InterPro" id="IPR036259">
    <property type="entry name" value="MFS_trans_sf"/>
</dbReference>
<keyword evidence="5 7" id="KW-1133">Transmembrane helix</keyword>
<keyword evidence="8" id="KW-1185">Reference proteome</keyword>
<dbReference type="PANTHER" id="PTHR10332:SF88">
    <property type="entry name" value="EQUILIBRATIVE NUCLEOSIDE TRANSPORTER 1, ISOFORM A"/>
    <property type="match status" value="1"/>
</dbReference>
<sequence>MNGYRVLIFGAFMIISTTSVLPWNLFMNAHEYYHYKLRNLTDDGNKTLIDENDDSTELQRSYEGWVTVTGGISCAFGSGINFLATERVGHSLRIRAGHTIVLLALVPTVLLTYISTDASQLTFFWVSMLLAALASFGSIGLIACGLLGFAAKFPSENVQAVMIGQSVAGILSSLLSIVCQSLTTNALLNGRFFFVIACIWTILSVFLYEILIRSREIESLLAEEGSRNDQSADQRLLDNADNDFEPDESPLHLRSVESHSLWSDAGRVLEKTQMELWAGFIVFFGTMVAFPAISSLVQTTARNLVWKNNNIAKSCEIILTTHVLNLGNCDYTSEVQFSLVSSVIIRTGETKA</sequence>
<dbReference type="GO" id="GO:0005337">
    <property type="term" value="F:nucleoside transmembrane transporter activity"/>
    <property type="evidence" value="ECO:0007669"/>
    <property type="project" value="InterPro"/>
</dbReference>
<feature type="transmembrane region" description="Helical" evidence="7">
    <location>
        <begin position="122"/>
        <end position="148"/>
    </location>
</feature>
<proteinExistence type="inferred from homology"/>
<dbReference type="PRINTS" id="PR01130">
    <property type="entry name" value="DERENTRNSPRT"/>
</dbReference>
<evidence type="ECO:0000313" key="8">
    <source>
        <dbReference type="Proteomes" id="UP000887581"/>
    </source>
</evidence>
<evidence type="ECO:0000256" key="5">
    <source>
        <dbReference type="ARBA" id="ARBA00022989"/>
    </source>
</evidence>
<dbReference type="WBParaSite" id="sdigi.contig1095.g10179.t1">
    <property type="protein sequence ID" value="sdigi.contig1095.g10179.t1"/>
    <property type="gene ID" value="sdigi.contig1095.g10179"/>
</dbReference>
<evidence type="ECO:0000256" key="6">
    <source>
        <dbReference type="ARBA" id="ARBA00023136"/>
    </source>
</evidence>
<comment type="subcellular location">
    <subcellularLocation>
        <location evidence="1">Membrane</location>
        <topology evidence="1">Multi-pass membrane protein</topology>
    </subcellularLocation>
</comment>
<dbReference type="SUPFAM" id="SSF103473">
    <property type="entry name" value="MFS general substrate transporter"/>
    <property type="match status" value="1"/>
</dbReference>
<name>A0A915PDB6_9BILA</name>
<dbReference type="PANTHER" id="PTHR10332">
    <property type="entry name" value="EQUILIBRATIVE NUCLEOSIDE TRANSPORTER"/>
    <property type="match status" value="1"/>
</dbReference>
<evidence type="ECO:0000313" key="9">
    <source>
        <dbReference type="WBParaSite" id="sdigi.contig1095.g10179.t1"/>
    </source>
</evidence>
<evidence type="ECO:0000256" key="3">
    <source>
        <dbReference type="ARBA" id="ARBA00022448"/>
    </source>
</evidence>
<evidence type="ECO:0000256" key="1">
    <source>
        <dbReference type="ARBA" id="ARBA00004141"/>
    </source>
</evidence>
<dbReference type="Proteomes" id="UP000887581">
    <property type="component" value="Unplaced"/>
</dbReference>
<dbReference type="Pfam" id="PF01733">
    <property type="entry name" value="Nucleoside_tran"/>
    <property type="match status" value="1"/>
</dbReference>
<feature type="transmembrane region" description="Helical" evidence="7">
    <location>
        <begin position="190"/>
        <end position="211"/>
    </location>
</feature>
<feature type="transmembrane region" description="Helical" evidence="7">
    <location>
        <begin position="96"/>
        <end position="116"/>
    </location>
</feature>
<evidence type="ECO:0000256" key="4">
    <source>
        <dbReference type="ARBA" id="ARBA00022692"/>
    </source>
</evidence>
<reference evidence="9" key="1">
    <citation type="submission" date="2022-11" db="UniProtKB">
        <authorList>
            <consortium name="WormBaseParasite"/>
        </authorList>
    </citation>
    <scope>IDENTIFICATION</scope>
</reference>
<evidence type="ECO:0000256" key="2">
    <source>
        <dbReference type="ARBA" id="ARBA00007965"/>
    </source>
</evidence>
<comment type="similarity">
    <text evidence="2">Belongs to the SLC29A/ENT transporter (TC 2.A.57) family.</text>
</comment>
<evidence type="ECO:0000256" key="7">
    <source>
        <dbReference type="SAM" id="Phobius"/>
    </source>
</evidence>
<dbReference type="AlphaFoldDB" id="A0A915PDB6"/>
<feature type="transmembrane region" description="Helical" evidence="7">
    <location>
        <begin position="160"/>
        <end position="178"/>
    </location>
</feature>
<organism evidence="8 9">
    <name type="scientific">Setaria digitata</name>
    <dbReference type="NCBI Taxonomy" id="48799"/>
    <lineage>
        <taxon>Eukaryota</taxon>
        <taxon>Metazoa</taxon>
        <taxon>Ecdysozoa</taxon>
        <taxon>Nematoda</taxon>
        <taxon>Chromadorea</taxon>
        <taxon>Rhabditida</taxon>
        <taxon>Spirurina</taxon>
        <taxon>Spiruromorpha</taxon>
        <taxon>Filarioidea</taxon>
        <taxon>Setariidae</taxon>
        <taxon>Setaria</taxon>
    </lineage>
</organism>
<feature type="transmembrane region" description="Helical" evidence="7">
    <location>
        <begin position="276"/>
        <end position="297"/>
    </location>
</feature>